<keyword evidence="2" id="KW-1185">Reference proteome</keyword>
<proteinExistence type="predicted"/>
<organism evidence="1 2">
    <name type="scientific">Radiobacillus deserti</name>
    <dbReference type="NCBI Taxonomy" id="2594883"/>
    <lineage>
        <taxon>Bacteria</taxon>
        <taxon>Bacillati</taxon>
        <taxon>Bacillota</taxon>
        <taxon>Bacilli</taxon>
        <taxon>Bacillales</taxon>
        <taxon>Bacillaceae</taxon>
        <taxon>Radiobacillus</taxon>
    </lineage>
</organism>
<evidence type="ECO:0000313" key="1">
    <source>
        <dbReference type="EMBL" id="QDP40600.1"/>
    </source>
</evidence>
<evidence type="ECO:0008006" key="3">
    <source>
        <dbReference type="Google" id="ProtNLM"/>
    </source>
</evidence>
<dbReference type="EMBL" id="CP041666">
    <property type="protein sequence ID" value="QDP40600.1"/>
    <property type="molecule type" value="Genomic_DNA"/>
</dbReference>
<name>A0A516KGS0_9BACI</name>
<sequence>MSFVIIILLGLLSSLTIYQNHLHSTLYLERRLQVESLFQLGLTTFKDEYQGLNEDAGSRFYVFPDGSVTIKYENLSDNKMKLTILVKTPESSSPYRTQKIIPISSP</sequence>
<gene>
    <name evidence="1" type="ORF">FN924_10605</name>
</gene>
<evidence type="ECO:0000313" key="2">
    <source>
        <dbReference type="Proteomes" id="UP000315215"/>
    </source>
</evidence>
<reference evidence="1 2" key="1">
    <citation type="submission" date="2019-07" db="EMBL/GenBank/DDBJ databases">
        <authorList>
            <person name="Li J."/>
        </authorList>
    </citation>
    <scope>NUCLEOTIDE SEQUENCE [LARGE SCALE GENOMIC DNA]</scope>
    <source>
        <strain evidence="1 2">TKL69</strain>
    </source>
</reference>
<protein>
    <recommendedName>
        <fullName evidence="3">Competence protein ComG</fullName>
    </recommendedName>
</protein>
<accession>A0A516KGS0</accession>
<dbReference type="AlphaFoldDB" id="A0A516KGS0"/>
<dbReference type="KEGG" id="aqt:FN924_10605"/>
<dbReference type="Proteomes" id="UP000315215">
    <property type="component" value="Chromosome"/>
</dbReference>